<reference evidence="2 3" key="1">
    <citation type="submission" date="2012-05" db="EMBL/GenBank/DDBJ databases">
        <title>Recombination and specialization in a pathogen metapopulation.</title>
        <authorList>
            <person name="Gardiner A."/>
            <person name="Kemen E."/>
            <person name="Schultz-Larsen T."/>
            <person name="MacLean D."/>
            <person name="Van Oosterhout C."/>
            <person name="Jones J.D.G."/>
        </authorList>
    </citation>
    <scope>NUCLEOTIDE SEQUENCE [LARGE SCALE GENOMIC DNA]</scope>
    <source>
        <strain evidence="2 3">Ac Nc2</strain>
    </source>
</reference>
<comment type="caution">
    <text evidence="2">The sequence shown here is derived from an EMBL/GenBank/DDBJ whole genome shotgun (WGS) entry which is preliminary data.</text>
</comment>
<evidence type="ECO:0008006" key="4">
    <source>
        <dbReference type="Google" id="ProtNLM"/>
    </source>
</evidence>
<name>A0A024GSY3_9STRA</name>
<evidence type="ECO:0000256" key="1">
    <source>
        <dbReference type="SAM" id="SignalP"/>
    </source>
</evidence>
<evidence type="ECO:0000313" key="3">
    <source>
        <dbReference type="Proteomes" id="UP000053237"/>
    </source>
</evidence>
<proteinExistence type="predicted"/>
<keyword evidence="1" id="KW-0732">Signal</keyword>
<sequence length="75" mass="9275">MAWNYRLNQLFFAFIRLLRPVTYLYTKKDATKNLLTHIVLLLEQLEYHSDMFLKQSLRIRCRIIRFKKNSHKMRS</sequence>
<keyword evidence="3" id="KW-1185">Reference proteome</keyword>
<dbReference type="AlphaFoldDB" id="A0A024GSY3"/>
<dbReference type="Proteomes" id="UP000053237">
    <property type="component" value="Unassembled WGS sequence"/>
</dbReference>
<dbReference type="EMBL" id="CAIX01000385">
    <property type="protein sequence ID" value="CCI50039.1"/>
    <property type="molecule type" value="Genomic_DNA"/>
</dbReference>
<gene>
    <name evidence="2" type="ORF">BN9_115480</name>
</gene>
<organism evidence="2 3">
    <name type="scientific">Albugo candida</name>
    <dbReference type="NCBI Taxonomy" id="65357"/>
    <lineage>
        <taxon>Eukaryota</taxon>
        <taxon>Sar</taxon>
        <taxon>Stramenopiles</taxon>
        <taxon>Oomycota</taxon>
        <taxon>Peronosporomycetes</taxon>
        <taxon>Albuginales</taxon>
        <taxon>Albuginaceae</taxon>
        <taxon>Albugo</taxon>
    </lineage>
</organism>
<feature type="chain" id="PRO_5001532634" description="Secreted protein" evidence="1">
    <location>
        <begin position="24"/>
        <end position="75"/>
    </location>
</feature>
<protein>
    <recommendedName>
        <fullName evidence="4">Secreted protein</fullName>
    </recommendedName>
</protein>
<dbReference type="InParanoid" id="A0A024GSY3"/>
<feature type="signal peptide" evidence="1">
    <location>
        <begin position="1"/>
        <end position="23"/>
    </location>
</feature>
<accession>A0A024GSY3</accession>
<evidence type="ECO:0000313" key="2">
    <source>
        <dbReference type="EMBL" id="CCI50039.1"/>
    </source>
</evidence>